<keyword evidence="2" id="KW-0812">Transmembrane</keyword>
<sequence>MNKPIRTNKEDRYFSEQPQSTSILTQSFFMNKKLIIIIMAIIIVALLLIIFLMATGRSPQDEIRNNSLNAGGGQVSNNRGYQTLNPPSHISSNSTFTDVDLSYGTERIQIPDDITEHMSQYYNANGSLIEFNGENTDVDFEHNELPLGKTIQNNHYTIQLIATSSLESMMAFVKSNKLANYQIYETRRENKPWFVLIKGEFANIKDAKTVIQYLSADLQRNSPWVKSGTVVNKEKQVLQ</sequence>
<dbReference type="PROSITE" id="PS51724">
    <property type="entry name" value="SPOR"/>
    <property type="match status" value="1"/>
</dbReference>
<evidence type="ECO:0000259" key="3">
    <source>
        <dbReference type="PROSITE" id="PS51724"/>
    </source>
</evidence>
<evidence type="ECO:0000313" key="5">
    <source>
        <dbReference type="Proteomes" id="UP000651208"/>
    </source>
</evidence>
<dbReference type="Pfam" id="PF05036">
    <property type="entry name" value="SPOR"/>
    <property type="match status" value="1"/>
</dbReference>
<keyword evidence="5" id="KW-1185">Reference proteome</keyword>
<dbReference type="InterPro" id="IPR007730">
    <property type="entry name" value="SPOR-like_dom"/>
</dbReference>
<keyword evidence="2" id="KW-1133">Transmembrane helix</keyword>
<evidence type="ECO:0000256" key="2">
    <source>
        <dbReference type="SAM" id="Phobius"/>
    </source>
</evidence>
<name>A0ABR7R002_9GAMM</name>
<dbReference type="InterPro" id="IPR036680">
    <property type="entry name" value="SPOR-like_sf"/>
</dbReference>
<dbReference type="RefSeq" id="WP_187756068.1">
    <property type="nucleotide sequence ID" value="NZ_JABURY010000019.1"/>
</dbReference>
<feature type="transmembrane region" description="Helical" evidence="2">
    <location>
        <begin position="34"/>
        <end position="54"/>
    </location>
</feature>
<dbReference type="EMBL" id="JABURY010000019">
    <property type="protein sequence ID" value="MBC9131626.1"/>
    <property type="molecule type" value="Genomic_DNA"/>
</dbReference>
<organism evidence="4 5">
    <name type="scientific">Frischella japonica</name>
    <dbReference type="NCBI Taxonomy" id="2741544"/>
    <lineage>
        <taxon>Bacteria</taxon>
        <taxon>Pseudomonadati</taxon>
        <taxon>Pseudomonadota</taxon>
        <taxon>Gammaproteobacteria</taxon>
        <taxon>Orbales</taxon>
        <taxon>Orbaceae</taxon>
        <taxon>Frischella</taxon>
    </lineage>
</organism>
<protein>
    <submittedName>
        <fullName evidence="4">SPOR domain-containing protein</fullName>
    </submittedName>
</protein>
<gene>
    <name evidence="4" type="ORF">FcAc13_09955</name>
</gene>
<proteinExistence type="predicted"/>
<feature type="region of interest" description="Disordered" evidence="1">
    <location>
        <begin position="64"/>
        <end position="89"/>
    </location>
</feature>
<comment type="caution">
    <text evidence="4">The sequence shown here is derived from an EMBL/GenBank/DDBJ whole genome shotgun (WGS) entry which is preliminary data.</text>
</comment>
<dbReference type="Gene3D" id="3.30.70.1070">
    <property type="entry name" value="Sporulation related repeat"/>
    <property type="match status" value="1"/>
</dbReference>
<feature type="domain" description="SPOR" evidence="3">
    <location>
        <begin position="150"/>
        <end position="227"/>
    </location>
</feature>
<evidence type="ECO:0000256" key="1">
    <source>
        <dbReference type="SAM" id="MobiDB-lite"/>
    </source>
</evidence>
<feature type="compositionally biased region" description="Polar residues" evidence="1">
    <location>
        <begin position="65"/>
        <end position="89"/>
    </location>
</feature>
<dbReference type="Proteomes" id="UP000651208">
    <property type="component" value="Unassembled WGS sequence"/>
</dbReference>
<reference evidence="4 5" key="1">
    <citation type="submission" date="2020-06" db="EMBL/GenBank/DDBJ databases">
        <title>Frischella cerana isolated from Apis cerana gut homogenate.</title>
        <authorList>
            <person name="Wolter L.A."/>
            <person name="Suenami S."/>
            <person name="Miyazaki R."/>
        </authorList>
    </citation>
    <scope>NUCLEOTIDE SEQUENCE [LARGE SCALE GENOMIC DNA]</scope>
    <source>
        <strain evidence="4 5">Ac13</strain>
    </source>
</reference>
<accession>A0ABR7R002</accession>
<keyword evidence="2" id="KW-0472">Membrane</keyword>
<evidence type="ECO:0000313" key="4">
    <source>
        <dbReference type="EMBL" id="MBC9131626.1"/>
    </source>
</evidence>